<dbReference type="Gene3D" id="1.20.1050.10">
    <property type="match status" value="1"/>
</dbReference>
<comment type="caution">
    <text evidence="6">The sequence shown here is derived from an EMBL/GenBank/DDBJ whole genome shotgun (WGS) entry which is preliminary data.</text>
</comment>
<dbReference type="InterPro" id="IPR040079">
    <property type="entry name" value="Glutathione_S-Trfase"/>
</dbReference>
<evidence type="ECO:0000256" key="1">
    <source>
        <dbReference type="ARBA" id="ARBA00022679"/>
    </source>
</evidence>
<dbReference type="GO" id="GO:0005829">
    <property type="term" value="C:cytosol"/>
    <property type="evidence" value="ECO:0007669"/>
    <property type="project" value="UniProtKB-SubCell"/>
</dbReference>
<dbReference type="CDD" id="cd03185">
    <property type="entry name" value="GST_C_Tau"/>
    <property type="match status" value="1"/>
</dbReference>
<dbReference type="InterPro" id="IPR036282">
    <property type="entry name" value="Glutathione-S-Trfase_C_sf"/>
</dbReference>
<sequence>MEEVRLHGFWPSSYAHRVIWALKLKGIQYEHMEEDLSNKSQLLLQYNPIHKKVPVLVHNGKPVVESVLILEYIEETWPQIPLLPKDAVERAVSRFWIKFGEEKRPRIFGFFGTDEDKHKAVEETQYVLTTLEEHCIGDNMFLSGDTLGMVDLAFGWIGHWLAAIEEVTGEIVLEAGRFPRLHA</sequence>
<gene>
    <name evidence="6" type="ORF">K2173_003746</name>
</gene>
<keyword evidence="1 3" id="KW-0808">Transferase</keyword>
<dbReference type="InterPro" id="IPR010987">
    <property type="entry name" value="Glutathione-S-Trfase_C-like"/>
</dbReference>
<name>A0AAV8TD82_9ROSI</name>
<dbReference type="EC" id="2.5.1.18" evidence="3"/>
<dbReference type="InterPro" id="IPR045074">
    <property type="entry name" value="GST_C_Tau"/>
</dbReference>
<dbReference type="SUPFAM" id="SSF52833">
    <property type="entry name" value="Thioredoxin-like"/>
    <property type="match status" value="1"/>
</dbReference>
<dbReference type="Proteomes" id="UP001159364">
    <property type="component" value="Linkage Group LG05"/>
</dbReference>
<dbReference type="PANTHER" id="PTHR11260">
    <property type="entry name" value="GLUTATHIONE S-TRANSFERASE, GST, SUPERFAMILY, GST DOMAIN CONTAINING"/>
    <property type="match status" value="1"/>
</dbReference>
<dbReference type="Pfam" id="PF02798">
    <property type="entry name" value="GST_N"/>
    <property type="match status" value="1"/>
</dbReference>
<evidence type="ECO:0000313" key="6">
    <source>
        <dbReference type="EMBL" id="KAJ8763964.1"/>
    </source>
</evidence>
<dbReference type="SFLD" id="SFLDS00019">
    <property type="entry name" value="Glutathione_Transferase_(cytos"/>
    <property type="match status" value="1"/>
</dbReference>
<dbReference type="PROSITE" id="PS50404">
    <property type="entry name" value="GST_NTER"/>
    <property type="match status" value="1"/>
</dbReference>
<evidence type="ECO:0000256" key="3">
    <source>
        <dbReference type="RuleBase" id="RU369102"/>
    </source>
</evidence>
<dbReference type="InterPro" id="IPR036249">
    <property type="entry name" value="Thioredoxin-like_sf"/>
</dbReference>
<evidence type="ECO:0000259" key="5">
    <source>
        <dbReference type="PROSITE" id="PS50405"/>
    </source>
</evidence>
<feature type="domain" description="GST C-terminal" evidence="5">
    <location>
        <begin position="86"/>
        <end position="183"/>
    </location>
</feature>
<dbReference type="CDD" id="cd03058">
    <property type="entry name" value="GST_N_Tau"/>
    <property type="match status" value="1"/>
</dbReference>
<dbReference type="SUPFAM" id="SSF47616">
    <property type="entry name" value="GST C-terminal domain-like"/>
    <property type="match status" value="1"/>
</dbReference>
<dbReference type="GO" id="GO:0004364">
    <property type="term" value="F:glutathione transferase activity"/>
    <property type="evidence" value="ECO:0007669"/>
    <property type="project" value="UniProtKB-UniRule"/>
</dbReference>
<dbReference type="PROSITE" id="PS50405">
    <property type="entry name" value="GST_CTER"/>
    <property type="match status" value="1"/>
</dbReference>
<comment type="catalytic activity">
    <reaction evidence="2 3">
        <text>RX + glutathione = an S-substituted glutathione + a halide anion + H(+)</text>
        <dbReference type="Rhea" id="RHEA:16437"/>
        <dbReference type="ChEBI" id="CHEBI:15378"/>
        <dbReference type="ChEBI" id="CHEBI:16042"/>
        <dbReference type="ChEBI" id="CHEBI:17792"/>
        <dbReference type="ChEBI" id="CHEBI:57925"/>
        <dbReference type="ChEBI" id="CHEBI:90779"/>
        <dbReference type="EC" id="2.5.1.18"/>
    </reaction>
</comment>
<keyword evidence="3" id="KW-0963">Cytoplasm</keyword>
<dbReference type="Gene3D" id="3.40.30.10">
    <property type="entry name" value="Glutaredoxin"/>
    <property type="match status" value="1"/>
</dbReference>
<evidence type="ECO:0000256" key="2">
    <source>
        <dbReference type="ARBA" id="ARBA00047960"/>
    </source>
</evidence>
<feature type="domain" description="GST N-terminal" evidence="4">
    <location>
        <begin position="2"/>
        <end position="81"/>
    </location>
</feature>
<dbReference type="EMBL" id="JAIWQS010000005">
    <property type="protein sequence ID" value="KAJ8763964.1"/>
    <property type="molecule type" value="Genomic_DNA"/>
</dbReference>
<comment type="similarity">
    <text evidence="3">Belongs to the GST superfamily.</text>
</comment>
<accession>A0AAV8TD82</accession>
<protein>
    <recommendedName>
        <fullName evidence="3">Glutathione S-transferase</fullName>
        <ecNumber evidence="3">2.5.1.18</ecNumber>
    </recommendedName>
</protein>
<dbReference type="FunFam" id="3.40.30.10:FF:000014">
    <property type="entry name" value="Tau class glutathione S-transferase"/>
    <property type="match status" value="1"/>
</dbReference>
<evidence type="ECO:0000313" key="7">
    <source>
        <dbReference type="Proteomes" id="UP001159364"/>
    </source>
</evidence>
<evidence type="ECO:0000259" key="4">
    <source>
        <dbReference type="PROSITE" id="PS50404"/>
    </source>
</evidence>
<dbReference type="SFLD" id="SFLDG01152">
    <property type="entry name" value="Main.3:_Omega-_and_Tau-like"/>
    <property type="match status" value="1"/>
</dbReference>
<dbReference type="InterPro" id="IPR004045">
    <property type="entry name" value="Glutathione_S-Trfase_N"/>
</dbReference>
<proteinExistence type="inferred from homology"/>
<dbReference type="PANTHER" id="PTHR11260:SF765">
    <property type="entry name" value="GLUTATHIONE TRANSFERASE"/>
    <property type="match status" value="1"/>
</dbReference>
<dbReference type="AlphaFoldDB" id="A0AAV8TD82"/>
<reference evidence="6 7" key="1">
    <citation type="submission" date="2021-09" db="EMBL/GenBank/DDBJ databases">
        <title>Genomic insights and catalytic innovation underlie evolution of tropane alkaloids biosynthesis.</title>
        <authorList>
            <person name="Wang Y.-J."/>
            <person name="Tian T."/>
            <person name="Huang J.-P."/>
            <person name="Huang S.-X."/>
        </authorList>
    </citation>
    <scope>NUCLEOTIDE SEQUENCE [LARGE SCALE GENOMIC DNA]</scope>
    <source>
        <strain evidence="6">KIB-2018</strain>
        <tissue evidence="6">Leaf</tissue>
    </source>
</reference>
<dbReference type="InterPro" id="IPR045073">
    <property type="entry name" value="Omega/Tau-like"/>
</dbReference>
<comment type="subcellular location">
    <subcellularLocation>
        <location evidence="3">Cytoplasm</location>
        <location evidence="3">Cytosol</location>
    </subcellularLocation>
</comment>
<dbReference type="SFLD" id="SFLDG00358">
    <property type="entry name" value="Main_(cytGST)"/>
    <property type="match status" value="1"/>
</dbReference>
<organism evidence="6 7">
    <name type="scientific">Erythroxylum novogranatense</name>
    <dbReference type="NCBI Taxonomy" id="1862640"/>
    <lineage>
        <taxon>Eukaryota</taxon>
        <taxon>Viridiplantae</taxon>
        <taxon>Streptophyta</taxon>
        <taxon>Embryophyta</taxon>
        <taxon>Tracheophyta</taxon>
        <taxon>Spermatophyta</taxon>
        <taxon>Magnoliopsida</taxon>
        <taxon>eudicotyledons</taxon>
        <taxon>Gunneridae</taxon>
        <taxon>Pentapetalae</taxon>
        <taxon>rosids</taxon>
        <taxon>fabids</taxon>
        <taxon>Malpighiales</taxon>
        <taxon>Erythroxylaceae</taxon>
        <taxon>Erythroxylum</taxon>
    </lineage>
</organism>
<dbReference type="GO" id="GO:0006749">
    <property type="term" value="P:glutathione metabolic process"/>
    <property type="evidence" value="ECO:0007669"/>
    <property type="project" value="InterPro"/>
</dbReference>
<keyword evidence="7" id="KW-1185">Reference proteome</keyword>
<comment type="function">
    <text evidence="3">Is involved in the conjugation of reduced glutathione to a wide number of exogenous and endogenous hydrophobic electrophiles.</text>
</comment>